<feature type="domain" description="Amidohydrolase-related" evidence="2">
    <location>
        <begin position="122"/>
        <end position="267"/>
    </location>
</feature>
<comment type="caution">
    <text evidence="3">The sequence shown here is derived from an EMBL/GenBank/DDBJ whole genome shotgun (WGS) entry which is preliminary data.</text>
</comment>
<dbReference type="Gene3D" id="3.20.20.140">
    <property type="entry name" value="Metal-dependent hydrolases"/>
    <property type="match status" value="1"/>
</dbReference>
<feature type="region of interest" description="Disordered" evidence="1">
    <location>
        <begin position="87"/>
        <end position="112"/>
    </location>
</feature>
<protein>
    <submittedName>
        <fullName evidence="3">Amidohydrolase family protein</fullName>
    </submittedName>
</protein>
<evidence type="ECO:0000313" key="3">
    <source>
        <dbReference type="EMBL" id="MFC5365568.1"/>
    </source>
</evidence>
<dbReference type="SUPFAM" id="SSF51556">
    <property type="entry name" value="Metallo-dependent hydrolases"/>
    <property type="match status" value="1"/>
</dbReference>
<organism evidence="3 4">
    <name type="scientific">Salinirubrum litoreum</name>
    <dbReference type="NCBI Taxonomy" id="1126234"/>
    <lineage>
        <taxon>Archaea</taxon>
        <taxon>Methanobacteriati</taxon>
        <taxon>Methanobacteriota</taxon>
        <taxon>Stenosarchaea group</taxon>
        <taxon>Halobacteria</taxon>
        <taxon>Halobacteriales</taxon>
        <taxon>Haloferacaceae</taxon>
        <taxon>Salinirubrum</taxon>
    </lineage>
</organism>
<gene>
    <name evidence="3" type="ORF">ACFPJ5_01355</name>
</gene>
<reference evidence="3 4" key="1">
    <citation type="journal article" date="2019" name="Int. J. Syst. Evol. Microbiol.">
        <title>The Global Catalogue of Microorganisms (GCM) 10K type strain sequencing project: providing services to taxonomists for standard genome sequencing and annotation.</title>
        <authorList>
            <consortium name="The Broad Institute Genomics Platform"/>
            <consortium name="The Broad Institute Genome Sequencing Center for Infectious Disease"/>
            <person name="Wu L."/>
            <person name="Ma J."/>
        </authorList>
    </citation>
    <scope>NUCLEOTIDE SEQUENCE [LARGE SCALE GENOMIC DNA]</scope>
    <source>
        <strain evidence="3 4">CGMCC 1.12237</strain>
    </source>
</reference>
<dbReference type="EMBL" id="JBHSKX010000001">
    <property type="protein sequence ID" value="MFC5365568.1"/>
    <property type="molecule type" value="Genomic_DNA"/>
</dbReference>
<evidence type="ECO:0000256" key="1">
    <source>
        <dbReference type="SAM" id="MobiDB-lite"/>
    </source>
</evidence>
<feature type="compositionally biased region" description="Low complexity" evidence="1">
    <location>
        <begin position="91"/>
        <end position="104"/>
    </location>
</feature>
<dbReference type="RefSeq" id="WP_227229143.1">
    <property type="nucleotide sequence ID" value="NZ_JAJCVJ010000001.1"/>
</dbReference>
<keyword evidence="4" id="KW-1185">Reference proteome</keyword>
<dbReference type="AlphaFoldDB" id="A0ABD5R742"/>
<dbReference type="InterPro" id="IPR032466">
    <property type="entry name" value="Metal_Hydrolase"/>
</dbReference>
<evidence type="ECO:0000259" key="2">
    <source>
        <dbReference type="Pfam" id="PF04909"/>
    </source>
</evidence>
<dbReference type="Proteomes" id="UP001596201">
    <property type="component" value="Unassembled WGS sequence"/>
</dbReference>
<name>A0ABD5R742_9EURY</name>
<evidence type="ECO:0000313" key="4">
    <source>
        <dbReference type="Proteomes" id="UP001596201"/>
    </source>
</evidence>
<proteinExistence type="predicted"/>
<dbReference type="InterPro" id="IPR006680">
    <property type="entry name" value="Amidohydro-rel"/>
</dbReference>
<dbReference type="Pfam" id="PF04909">
    <property type="entry name" value="Amidohydro_2"/>
    <property type="match status" value="1"/>
</dbReference>
<sequence>MLELEHGFRVVDVNARLDPNAEEVATFGRDITPERLEREMHQSGVVRAVVSPGSRAAREGYLQANNAVARLSVDRPFLAFARLSGPRDPGAGASSRLRNLASSRQSHHTDPEDVEQYAYDDRFHGFVLAPGRDGLPDDETLAMLDEVGLPVLVHAGESFTPAQARETLLDYSFPVVLTSFGGFPLNRELMSSAIDLLETREQLYLDTSFVRYRGLLERGLLEHPDRVLFGSGAPDAHPSVGVMEILTLDVSEDALKRVFSKNPARVVPALGRGEE</sequence>
<accession>A0ABD5R742</accession>